<gene>
    <name evidence="1" type="ORF">C4B59_07695</name>
</gene>
<dbReference type="Proteomes" id="UP000248329">
    <property type="component" value="Unassembled WGS sequence"/>
</dbReference>
<dbReference type="EMBL" id="PQXF01000012">
    <property type="protein sequence ID" value="PXF60705.1"/>
    <property type="molecule type" value="Genomic_DNA"/>
</dbReference>
<comment type="caution">
    <text evidence="1">The sequence shown here is derived from an EMBL/GenBank/DDBJ whole genome shotgun (WGS) entry which is preliminary data.</text>
</comment>
<reference evidence="1" key="1">
    <citation type="submission" date="2018-01" db="EMBL/GenBank/DDBJ databases">
        <authorList>
            <person name="Krukenberg V."/>
        </authorList>
    </citation>
    <scope>NUCLEOTIDE SEQUENCE</scope>
    <source>
        <strain evidence="1">E20ANME2</strain>
    </source>
</reference>
<organism evidence="1 2">
    <name type="scientific">Candidatus Methanogaster sp</name>
    <dbReference type="NCBI Taxonomy" id="3386292"/>
    <lineage>
        <taxon>Archaea</taxon>
        <taxon>Methanobacteriati</taxon>
        <taxon>Methanobacteriota</taxon>
        <taxon>Stenosarchaea group</taxon>
        <taxon>Methanomicrobia</taxon>
        <taxon>Methanosarcinales</taxon>
        <taxon>ANME-2 cluster</taxon>
        <taxon>Candidatus Methanogasteraceae</taxon>
        <taxon>Candidatus Methanogaster</taxon>
    </lineage>
</organism>
<proteinExistence type="predicted"/>
<sequence length="193" mass="21084">MLDRDEGTIAVRLARSAIESHLSGDFTETGDPPEVFGEKRGVFVTLHKNGDLRGCIGYPEPVMPLLDAILDSAVSAAVRDPRFPPVMHEEMEEIVVEVTILTPPVKIDAMPSDLPKHVEVGRHGLIVRKGVYQGLLLPQVATEWGFDAEEFLSQTCMKAGLLPDAWLTGAAVYSFEGQIFTELEPDGDVVSKD</sequence>
<name>A0AC61L393_9EURY</name>
<protein>
    <submittedName>
        <fullName evidence="1">TIGR00296 family protein</fullName>
    </submittedName>
</protein>
<evidence type="ECO:0000313" key="2">
    <source>
        <dbReference type="Proteomes" id="UP000248329"/>
    </source>
</evidence>
<evidence type="ECO:0000313" key="1">
    <source>
        <dbReference type="EMBL" id="PXF60705.1"/>
    </source>
</evidence>
<accession>A0AC61L393</accession>